<evidence type="ECO:0000313" key="2">
    <source>
        <dbReference type="Proteomes" id="UP000324748"/>
    </source>
</evidence>
<evidence type="ECO:0000313" key="1">
    <source>
        <dbReference type="EMBL" id="KAA1078436.1"/>
    </source>
</evidence>
<gene>
    <name evidence="1" type="ORF">PGT21_035105</name>
</gene>
<organism evidence="1 2">
    <name type="scientific">Puccinia graminis f. sp. tritici</name>
    <dbReference type="NCBI Taxonomy" id="56615"/>
    <lineage>
        <taxon>Eukaryota</taxon>
        <taxon>Fungi</taxon>
        <taxon>Dikarya</taxon>
        <taxon>Basidiomycota</taxon>
        <taxon>Pucciniomycotina</taxon>
        <taxon>Pucciniomycetes</taxon>
        <taxon>Pucciniales</taxon>
        <taxon>Pucciniaceae</taxon>
        <taxon>Puccinia</taxon>
    </lineage>
</organism>
<dbReference type="AlphaFoldDB" id="A0A5B0MR33"/>
<sequence>MTAEKNTQLFSPQVPFTQSSLVGRVNTTEEVHLPLCNQADSASSLPASMPTGETDRGRLLLILPLRFRPNLTKSLFIRRGDAVPQGPSEQAIGSTARRGLVKLGFRHRFRRWRATGRLLSACKDKEVQQDQHQMFIHKYWQLRLPDIDRPHSHPPPSICLINIRSDPEKKH</sequence>
<dbReference type="EMBL" id="VSWC01000144">
    <property type="protein sequence ID" value="KAA1078436.1"/>
    <property type="molecule type" value="Genomic_DNA"/>
</dbReference>
<dbReference type="Proteomes" id="UP000324748">
    <property type="component" value="Unassembled WGS sequence"/>
</dbReference>
<name>A0A5B0MR33_PUCGR</name>
<keyword evidence="2" id="KW-1185">Reference proteome</keyword>
<comment type="caution">
    <text evidence="1">The sequence shown here is derived from an EMBL/GenBank/DDBJ whole genome shotgun (WGS) entry which is preliminary data.</text>
</comment>
<accession>A0A5B0MR33</accession>
<reference evidence="1 2" key="1">
    <citation type="submission" date="2019-05" db="EMBL/GenBank/DDBJ databases">
        <title>Emergence of the Ug99 lineage of the wheat stem rust pathogen through somatic hybridization.</title>
        <authorList>
            <person name="Li F."/>
            <person name="Upadhyaya N.M."/>
            <person name="Sperschneider J."/>
            <person name="Matny O."/>
            <person name="Nguyen-Phuc H."/>
            <person name="Mago R."/>
            <person name="Raley C."/>
            <person name="Miller M.E."/>
            <person name="Silverstein K.A.T."/>
            <person name="Henningsen E."/>
            <person name="Hirsch C.D."/>
            <person name="Visser B."/>
            <person name="Pretorius Z.A."/>
            <person name="Steffenson B.J."/>
            <person name="Schwessinger B."/>
            <person name="Dodds P.N."/>
            <person name="Figueroa M."/>
        </authorList>
    </citation>
    <scope>NUCLEOTIDE SEQUENCE [LARGE SCALE GENOMIC DNA]</scope>
    <source>
        <strain evidence="1">21-0</strain>
    </source>
</reference>
<proteinExistence type="predicted"/>
<protein>
    <submittedName>
        <fullName evidence="1">Uncharacterized protein</fullName>
    </submittedName>
</protein>